<dbReference type="HOGENOM" id="CLU_120432_0_0_6"/>
<sequence length="199" mass="22977">MADTHFRIERVYGPALRHLVEDLARLRLTVFSEYPYLYAGNQNYESSYLKTFCTAQDAIIVTARDQRGELVGCSTASSLNGHHTDFSQPLVRAGYDLTQMNYFGESVLLEHSRGNGIGHSFFDQREQHARNKGYKLACFCAIERPADHPKKPASYRDHTVFWHKRGYRKLNDISTSFAWPETRDGPEISHPMAYWLRKL</sequence>
<dbReference type="AlphaFoldDB" id="C5BNP9"/>
<accession>C5BNP9</accession>
<dbReference type="Gene3D" id="3.40.630.30">
    <property type="match status" value="1"/>
</dbReference>
<dbReference type="GO" id="GO:0016740">
    <property type="term" value="F:transferase activity"/>
    <property type="evidence" value="ECO:0007669"/>
    <property type="project" value="UniProtKB-KW"/>
</dbReference>
<evidence type="ECO:0000313" key="1">
    <source>
        <dbReference type="EMBL" id="ACR14650.1"/>
    </source>
</evidence>
<evidence type="ECO:0000313" key="2">
    <source>
        <dbReference type="Proteomes" id="UP000009080"/>
    </source>
</evidence>
<dbReference type="SUPFAM" id="SSF55729">
    <property type="entry name" value="Acyl-CoA N-acyltransferases (Nat)"/>
    <property type="match status" value="1"/>
</dbReference>
<proteinExistence type="predicted"/>
<dbReference type="EMBL" id="CP001614">
    <property type="protein sequence ID" value="ACR14650.1"/>
    <property type="molecule type" value="Genomic_DNA"/>
</dbReference>
<dbReference type="STRING" id="377629.TERTU_0620"/>
<dbReference type="OrthoDB" id="187903at2"/>
<dbReference type="RefSeq" id="WP_015820764.1">
    <property type="nucleotide sequence ID" value="NC_012997.1"/>
</dbReference>
<name>C5BNP9_TERTT</name>
<keyword evidence="2" id="KW-1185">Reference proteome</keyword>
<reference evidence="1 2" key="1">
    <citation type="journal article" date="2009" name="PLoS ONE">
        <title>The complete genome of Teredinibacter turnerae T7901: an intracellular endosymbiont of marine wood-boring bivalves (shipworms).</title>
        <authorList>
            <person name="Yang J.C."/>
            <person name="Madupu R."/>
            <person name="Durkin A.S."/>
            <person name="Ekborg N.A."/>
            <person name="Pedamallu C.S."/>
            <person name="Hostetler J.B."/>
            <person name="Radune D."/>
            <person name="Toms B.S."/>
            <person name="Henrissat B."/>
            <person name="Coutinho P.M."/>
            <person name="Schwarz S."/>
            <person name="Field L."/>
            <person name="Trindade-Silva A.E."/>
            <person name="Soares C.A.G."/>
            <person name="Elshahawi S."/>
            <person name="Hanora A."/>
            <person name="Schmidt E.W."/>
            <person name="Haygood M.G."/>
            <person name="Posfai J."/>
            <person name="Benner J."/>
            <person name="Madinger C."/>
            <person name="Nove J."/>
            <person name="Anton B."/>
            <person name="Chaudhary K."/>
            <person name="Foster J."/>
            <person name="Holman A."/>
            <person name="Kumar S."/>
            <person name="Lessard P.A."/>
            <person name="Luyten Y.A."/>
            <person name="Slatko B."/>
            <person name="Wood N."/>
            <person name="Wu B."/>
            <person name="Teplitski M."/>
            <person name="Mougous J.D."/>
            <person name="Ward N."/>
            <person name="Eisen J.A."/>
            <person name="Badger J.H."/>
            <person name="Distel D.L."/>
        </authorList>
    </citation>
    <scope>NUCLEOTIDE SEQUENCE [LARGE SCALE GENOMIC DNA]</scope>
    <source>
        <strain evidence="2">ATCC 39867 / T7901</strain>
    </source>
</reference>
<gene>
    <name evidence="1" type="ordered locus">TERTU_0620</name>
</gene>
<protein>
    <submittedName>
        <fullName evidence="1">Acetyltransferase, GNAT family</fullName>
    </submittedName>
</protein>
<dbReference type="Proteomes" id="UP000009080">
    <property type="component" value="Chromosome"/>
</dbReference>
<dbReference type="eggNOG" id="COG0454">
    <property type="taxonomic scope" value="Bacteria"/>
</dbReference>
<dbReference type="KEGG" id="ttu:TERTU_0620"/>
<dbReference type="InterPro" id="IPR016181">
    <property type="entry name" value="Acyl_CoA_acyltransferase"/>
</dbReference>
<organism evidence="1 2">
    <name type="scientific">Teredinibacter turnerae (strain ATCC 39867 / T7901)</name>
    <dbReference type="NCBI Taxonomy" id="377629"/>
    <lineage>
        <taxon>Bacteria</taxon>
        <taxon>Pseudomonadati</taxon>
        <taxon>Pseudomonadota</taxon>
        <taxon>Gammaproteobacteria</taxon>
        <taxon>Cellvibrionales</taxon>
        <taxon>Cellvibrionaceae</taxon>
        <taxon>Teredinibacter</taxon>
    </lineage>
</organism>